<reference evidence="1 2" key="1">
    <citation type="submission" date="2015-09" db="EMBL/GenBank/DDBJ databases">
        <authorList>
            <consortium name="Pathogen Informatics"/>
        </authorList>
    </citation>
    <scope>NUCLEOTIDE SEQUENCE [LARGE SCALE GENOMIC DNA]</scope>
    <source>
        <strain evidence="1 2">2789STDY5834866</strain>
    </source>
</reference>
<dbReference type="InterPro" id="IPR009888">
    <property type="entry name" value="CdiI_Proteobact"/>
</dbReference>
<dbReference type="RefSeq" id="WP_007884653.1">
    <property type="nucleotide sequence ID" value="NZ_CAXSNH010000007.1"/>
</dbReference>
<name>A0A174HIV8_9FIRM</name>
<evidence type="ECO:0000313" key="2">
    <source>
        <dbReference type="Proteomes" id="UP000095362"/>
    </source>
</evidence>
<organism evidence="1 2">
    <name type="scientific">Coprococcus comes</name>
    <dbReference type="NCBI Taxonomy" id="410072"/>
    <lineage>
        <taxon>Bacteria</taxon>
        <taxon>Bacillati</taxon>
        <taxon>Bacillota</taxon>
        <taxon>Clostridia</taxon>
        <taxon>Lachnospirales</taxon>
        <taxon>Lachnospiraceae</taxon>
        <taxon>Coprococcus</taxon>
    </lineage>
</organism>
<dbReference type="Proteomes" id="UP000095362">
    <property type="component" value="Unassembled WGS sequence"/>
</dbReference>
<dbReference type="Pfam" id="PF07262">
    <property type="entry name" value="CdiI"/>
    <property type="match status" value="1"/>
</dbReference>
<gene>
    <name evidence="1" type="ORF">ERS852481_02731</name>
</gene>
<proteinExistence type="predicted"/>
<sequence length="286" mass="34075">MISVYYNQKYGFLIVPNAIERFMGCYISIEPTIEIMAEETIDKIGCAIRKGIKIAESSPKVDESQLNNFWKQTKYKSFPTFSKNYQRIDLKQNGDELEIRRWERNNRGGYSRKTEEKDYINFIEMSDYELGLFIKKMFEPCEIRIDETERFETLEGKIISYSIPNEHYKNIGDGHTDSYMTYRNEDYDKLYISFLIGDGTDCTDEVSIKNHYKKIYKQMSNIKFESKCNKKYVHFLTENGEVLLSFIDNGYVEFFMCIPYNIERKVQKESIEQYLKMLFSIKIEDK</sequence>
<dbReference type="InterPro" id="IPR037891">
    <property type="entry name" value="Cdil-like_sf"/>
</dbReference>
<accession>A0A174HIV8</accession>
<dbReference type="GeneID" id="96227669"/>
<protein>
    <submittedName>
        <fullName evidence="1">Uncharacterized protein</fullName>
    </submittedName>
</protein>
<dbReference type="Gene3D" id="3.40.1590.10">
    <property type="entry name" value="NMB0488-like"/>
    <property type="match status" value="1"/>
</dbReference>
<dbReference type="EMBL" id="CYZK01000024">
    <property type="protein sequence ID" value="CUO73060.1"/>
    <property type="molecule type" value="Genomic_DNA"/>
</dbReference>
<dbReference type="AlphaFoldDB" id="A0A174HIV8"/>
<evidence type="ECO:0000313" key="1">
    <source>
        <dbReference type="EMBL" id="CUO73060.1"/>
    </source>
</evidence>